<organism evidence="4">
    <name type="scientific">Mischke partiti-like virus</name>
    <dbReference type="NCBI Taxonomy" id="2716652"/>
    <lineage>
        <taxon>Viruses</taxon>
        <taxon>Riboviria</taxon>
        <taxon>Orthornavirae</taxon>
        <taxon>Pisuviricota</taxon>
        <taxon>Duplopiviricetes</taxon>
        <taxon>Durnavirales</taxon>
        <taxon>Partitiviridae</taxon>
    </lineage>
</organism>
<name>A0A6G7PRZ1_9VIRU</name>
<keyword evidence="3" id="KW-0548">Nucleotidyltransferase</keyword>
<dbReference type="SUPFAM" id="SSF56672">
    <property type="entry name" value="DNA/RNA polymerases"/>
    <property type="match status" value="1"/>
</dbReference>
<evidence type="ECO:0000256" key="3">
    <source>
        <dbReference type="ARBA" id="ARBA00022695"/>
    </source>
</evidence>
<reference evidence="4" key="1">
    <citation type="submission" date="2020-02" db="EMBL/GenBank/DDBJ databases">
        <title>Comparative analysis of RNA virome composition in rabbits and associated ectoparasites.</title>
        <authorList>
            <person name="Mahar J.E."/>
            <person name="Shi M."/>
            <person name="Hall R.N."/>
            <person name="Strive T."/>
            <person name="Holmes E.C."/>
        </authorList>
    </citation>
    <scope>NUCLEOTIDE SEQUENCE</scope>
    <source>
        <strain evidence="4">GUNCC_DN4091-37</strain>
    </source>
</reference>
<dbReference type="EMBL" id="MT129722">
    <property type="protein sequence ID" value="QIJ70078.1"/>
    <property type="molecule type" value="Genomic_RNA"/>
</dbReference>
<evidence type="ECO:0000313" key="4">
    <source>
        <dbReference type="EMBL" id="QIJ70078.1"/>
    </source>
</evidence>
<evidence type="ECO:0000256" key="2">
    <source>
        <dbReference type="ARBA" id="ARBA00022679"/>
    </source>
</evidence>
<proteinExistence type="predicted"/>
<dbReference type="GO" id="GO:0003968">
    <property type="term" value="F:RNA-directed RNA polymerase activity"/>
    <property type="evidence" value="ECO:0007669"/>
    <property type="project" value="UniProtKB-KW"/>
</dbReference>
<keyword evidence="2" id="KW-0808">Transferase</keyword>
<dbReference type="InterPro" id="IPR043502">
    <property type="entry name" value="DNA/RNA_pol_sf"/>
</dbReference>
<sequence length="620" mass="71959">MKRSNYVIEEIIRVMNEIDSRAQNLKKPQHVEDLARGFEVSQKAMSQEEIVQMTPLMKNALEIFGDKPVGDENWKLTVNMPLTKAEKWFDEAIRILLTKFNGPERQYNDNLDLLDKDHYDVQCWSNRHENFRQIQPGQAEERLEATREYTRATKRIGLIQKLRSDPVLQKAVLLVFNQLPEVKASNQFLEINLPFMTKHSNVGYKWWANDRNLVEGTNETYAQMTLKLSEKLSEKDLDNWNISTGYGRNQRKGRLIIAVSRVLNLWLNRLEAVEIAAYKRKSSLFLGYNDDVALKEGLTRMVNYAKQHGLKMRNNDQSRFDRHVSYEWLLLMNAISVIKAQGSLSKQIAMKRAVLSTKTWFVNGLTGKLEEFYGRIFSGFIDTNRGGGIINALVTTYCVMKQDPKYAEHVYNADYYMLVMGDDNNFLYQNLDHKQFEKDMESLGFKVNMDKDEYGPMFLQYRLFQDHDTLVMAYAWVRVVYSMLMKEEGKGLGPAGWYIAWLQQMSKCIEFQPAFKILVNLLIPFDDNHFFTDKSIKEIVAMMNEEDRAKEAEAKTGAQKRRYQSTLDKLRDGDPLKSRLVESIEKGGEGYLADLHEAVKKAVDPNFLKDAGLKVPARKR</sequence>
<protein>
    <submittedName>
        <fullName evidence="4">RNA-dependent RNA polymerase</fullName>
    </submittedName>
</protein>
<accession>A0A6G7PRZ1</accession>
<keyword evidence="1 4" id="KW-0696">RNA-directed RNA polymerase</keyword>
<evidence type="ECO:0000256" key="1">
    <source>
        <dbReference type="ARBA" id="ARBA00022484"/>
    </source>
</evidence>